<feature type="domain" description="Glyoxalase/fosfomycin resistance/dioxygenase" evidence="1">
    <location>
        <begin position="9"/>
        <end position="114"/>
    </location>
</feature>
<dbReference type="AlphaFoldDB" id="A0A0B5AMW8"/>
<gene>
    <name evidence="2" type="ORF">JMA_06950</name>
</gene>
<evidence type="ECO:0000259" key="1">
    <source>
        <dbReference type="Pfam" id="PF00903"/>
    </source>
</evidence>
<dbReference type="InterPro" id="IPR029068">
    <property type="entry name" value="Glyas_Bleomycin-R_OHBP_Dase"/>
</dbReference>
<dbReference type="EMBL" id="CP009416">
    <property type="protein sequence ID" value="AJD90012.1"/>
    <property type="molecule type" value="Genomic_DNA"/>
</dbReference>
<dbReference type="Gene3D" id="3.10.180.10">
    <property type="entry name" value="2,3-Dihydroxybiphenyl 1,2-Dioxygenase, domain 1"/>
    <property type="match status" value="1"/>
</dbReference>
<reference evidence="2 3" key="1">
    <citation type="submission" date="2014-08" db="EMBL/GenBank/DDBJ databases">
        <title>Complete genome of a marine bacteria Jeotgalibacillus malaysiensis.</title>
        <authorList>
            <person name="Yaakop A.S."/>
            <person name="Chan K.-G."/>
            <person name="Goh K.M."/>
        </authorList>
    </citation>
    <scope>NUCLEOTIDE SEQUENCE [LARGE SCALE GENOMIC DNA]</scope>
    <source>
        <strain evidence="2 3">D5</strain>
    </source>
</reference>
<accession>A0A0B5AMW8</accession>
<evidence type="ECO:0000313" key="2">
    <source>
        <dbReference type="EMBL" id="AJD90012.1"/>
    </source>
</evidence>
<dbReference type="STRING" id="1508404.JMA_06950"/>
<dbReference type="InterPro" id="IPR004360">
    <property type="entry name" value="Glyas_Fos-R_dOase_dom"/>
</dbReference>
<keyword evidence="3" id="KW-1185">Reference proteome</keyword>
<sequence>MKNPIQPKIGATFIPVKDVESARDWYCGLLSIEPTEEIVNGHLYVLRLQDGHNLVLDQKIYKKYRKHRAPLFHFNTTDIQESYTYVQDFEADNIGEIEFGEFFTFEDPDGNVLMVCECDNG</sequence>
<dbReference type="CDD" id="cd06587">
    <property type="entry name" value="VOC"/>
    <property type="match status" value="1"/>
</dbReference>
<organism evidence="2 3">
    <name type="scientific">Jeotgalibacillus malaysiensis</name>
    <dbReference type="NCBI Taxonomy" id="1508404"/>
    <lineage>
        <taxon>Bacteria</taxon>
        <taxon>Bacillati</taxon>
        <taxon>Bacillota</taxon>
        <taxon>Bacilli</taxon>
        <taxon>Bacillales</taxon>
        <taxon>Caryophanaceae</taxon>
        <taxon>Jeotgalibacillus</taxon>
    </lineage>
</organism>
<dbReference type="KEGG" id="jeo:JMA_06950"/>
<dbReference type="Pfam" id="PF00903">
    <property type="entry name" value="Glyoxalase"/>
    <property type="match status" value="1"/>
</dbReference>
<proteinExistence type="predicted"/>
<dbReference type="OrthoDB" id="2354281at2"/>
<evidence type="ECO:0000313" key="3">
    <source>
        <dbReference type="Proteomes" id="UP000031449"/>
    </source>
</evidence>
<dbReference type="BioCyc" id="JESP1508404:G14D9-9912-MONOMER"/>
<dbReference type="Proteomes" id="UP000031449">
    <property type="component" value="Chromosome"/>
</dbReference>
<name>A0A0B5AMW8_9BACL</name>
<dbReference type="SUPFAM" id="SSF54593">
    <property type="entry name" value="Glyoxalase/Bleomycin resistance protein/Dihydroxybiphenyl dioxygenase"/>
    <property type="match status" value="1"/>
</dbReference>
<protein>
    <recommendedName>
        <fullName evidence="1">Glyoxalase/fosfomycin resistance/dioxygenase domain-containing protein</fullName>
    </recommendedName>
</protein>
<dbReference type="HOGENOM" id="CLU_046006_14_2_9"/>